<name>A0A931GD48_9PSED</name>
<reference evidence="1" key="1">
    <citation type="submission" date="2020-07" db="EMBL/GenBank/DDBJ databases">
        <title>Pseudomonas chaetoceroseae sp. nov., a new member of the Pseudomonas oleovorans group isolated from a culture of Chaetoceros calcitrans.</title>
        <authorList>
            <person name="Girard L."/>
            <person name="Lood C."/>
            <person name="De Mot R."/>
            <person name="Baudart J."/>
        </authorList>
    </citation>
    <scope>NUCLEOTIDE SEQUENCE</scope>
    <source>
        <strain evidence="1">536</strain>
    </source>
</reference>
<gene>
    <name evidence="1" type="ORF">H3221_25075</name>
</gene>
<dbReference type="AlphaFoldDB" id="A0A931GD48"/>
<protein>
    <submittedName>
        <fullName evidence="1">Uncharacterized protein</fullName>
    </submittedName>
</protein>
<accession>A0A931GD48</accession>
<dbReference type="Gene3D" id="3.20.20.70">
    <property type="entry name" value="Aldolase class I"/>
    <property type="match status" value="1"/>
</dbReference>
<evidence type="ECO:0000313" key="1">
    <source>
        <dbReference type="EMBL" id="MBG0838390.1"/>
    </source>
</evidence>
<dbReference type="EMBL" id="JACFYX010000044">
    <property type="protein sequence ID" value="MBG0838390.1"/>
    <property type="molecule type" value="Genomic_DNA"/>
</dbReference>
<proteinExistence type="predicted"/>
<dbReference type="Proteomes" id="UP000596932">
    <property type="component" value="Unassembled WGS sequence"/>
</dbReference>
<sequence>MNPQAVAAVPVSRWSDLIAFDYPLIANPDLPALIANNWPINPADPTSLYGAAGKGYTDFPTYRP</sequence>
<dbReference type="SUPFAM" id="SSF51395">
    <property type="entry name" value="FMN-linked oxidoreductases"/>
    <property type="match status" value="1"/>
</dbReference>
<comment type="caution">
    <text evidence="1">The sequence shown here is derived from an EMBL/GenBank/DDBJ whole genome shotgun (WGS) entry which is preliminary data.</text>
</comment>
<evidence type="ECO:0000313" key="2">
    <source>
        <dbReference type="Proteomes" id="UP000596932"/>
    </source>
</evidence>
<organism evidence="1 2">
    <name type="scientific">Pseudomonas chaetocerotis</name>
    <dbReference type="NCBI Taxonomy" id="2758695"/>
    <lineage>
        <taxon>Bacteria</taxon>
        <taxon>Pseudomonadati</taxon>
        <taxon>Pseudomonadota</taxon>
        <taxon>Gammaproteobacteria</taxon>
        <taxon>Pseudomonadales</taxon>
        <taxon>Pseudomonadaceae</taxon>
        <taxon>Pseudomonas</taxon>
    </lineage>
</organism>
<dbReference type="InterPro" id="IPR013785">
    <property type="entry name" value="Aldolase_TIM"/>
</dbReference>
<keyword evidence="2" id="KW-1185">Reference proteome</keyword>